<evidence type="ECO:0000256" key="2">
    <source>
        <dbReference type="ARBA" id="ARBA00004989"/>
    </source>
</evidence>
<comment type="similarity">
    <text evidence="3">Belongs to the phosphate acetyltransferase and butyryltransferase family.</text>
</comment>
<keyword evidence="7 10" id="KW-0012">Acyltransferase</keyword>
<comment type="pathway">
    <text evidence="2">Metabolic intermediate biosynthesis; acetyl-CoA biosynthesis; acetyl-CoA from acetate: step 2/2.</text>
</comment>
<evidence type="ECO:0000256" key="1">
    <source>
        <dbReference type="ARBA" id="ARBA00000705"/>
    </source>
</evidence>
<protein>
    <recommendedName>
        <fullName evidence="5">Phosphate acetyltransferase</fullName>
        <ecNumber evidence="4">2.3.1.8</ecNumber>
    </recommendedName>
    <alternativeName>
        <fullName evidence="8">Phosphotransacetylase</fullName>
    </alternativeName>
</protein>
<evidence type="ECO:0000313" key="11">
    <source>
        <dbReference type="Proteomes" id="UP000572984"/>
    </source>
</evidence>
<dbReference type="PANTHER" id="PTHR43356:SF3">
    <property type="entry name" value="PHOSPHATE ACETYLTRANSFERASE"/>
    <property type="match status" value="1"/>
</dbReference>
<dbReference type="PANTHER" id="PTHR43356">
    <property type="entry name" value="PHOSPHATE ACETYLTRANSFERASE"/>
    <property type="match status" value="1"/>
</dbReference>
<dbReference type="RefSeq" id="WP_181052380.1">
    <property type="nucleotide sequence ID" value="NZ_JACDXJ010000001.1"/>
</dbReference>
<feature type="domain" description="Phosphate acetyl/butaryl transferase" evidence="9">
    <location>
        <begin position="5"/>
        <end position="325"/>
    </location>
</feature>
<dbReference type="NCBIfam" id="TIGR00651">
    <property type="entry name" value="pta"/>
    <property type="match status" value="1"/>
</dbReference>
<dbReference type="EMBL" id="JACDXJ010000001">
    <property type="protein sequence ID" value="MBA1156852.1"/>
    <property type="molecule type" value="Genomic_DNA"/>
</dbReference>
<dbReference type="InterPro" id="IPR012147">
    <property type="entry name" value="P_Ac_Bu_trans"/>
</dbReference>
<evidence type="ECO:0000313" key="10">
    <source>
        <dbReference type="EMBL" id="MBA1156852.1"/>
    </source>
</evidence>
<dbReference type="Pfam" id="PF01515">
    <property type="entry name" value="PTA_PTB"/>
    <property type="match status" value="1"/>
</dbReference>
<dbReference type="PIRSF" id="PIRSF000428">
    <property type="entry name" value="P_Ac_trans"/>
    <property type="match status" value="1"/>
</dbReference>
<keyword evidence="6 10" id="KW-0808">Transferase</keyword>
<dbReference type="Gene3D" id="3.40.50.10950">
    <property type="match status" value="1"/>
</dbReference>
<accession>A0A838BPM0</accession>
<dbReference type="InterPro" id="IPR042112">
    <property type="entry name" value="P_AcTrfase_dom2"/>
</dbReference>
<dbReference type="AlphaFoldDB" id="A0A838BPM0"/>
<comment type="catalytic activity">
    <reaction evidence="1">
        <text>acetyl-CoA + phosphate = acetyl phosphate + CoA</text>
        <dbReference type="Rhea" id="RHEA:19521"/>
        <dbReference type="ChEBI" id="CHEBI:22191"/>
        <dbReference type="ChEBI" id="CHEBI:43474"/>
        <dbReference type="ChEBI" id="CHEBI:57287"/>
        <dbReference type="ChEBI" id="CHEBI:57288"/>
        <dbReference type="EC" id="2.3.1.8"/>
    </reaction>
</comment>
<dbReference type="NCBIfam" id="NF007233">
    <property type="entry name" value="PRK09653.1"/>
    <property type="match status" value="1"/>
</dbReference>
<dbReference type="InterPro" id="IPR002505">
    <property type="entry name" value="PTA_PTB"/>
</dbReference>
<dbReference type="SUPFAM" id="SSF53659">
    <property type="entry name" value="Isocitrate/Isopropylmalate dehydrogenase-like"/>
    <property type="match status" value="1"/>
</dbReference>
<evidence type="ECO:0000256" key="3">
    <source>
        <dbReference type="ARBA" id="ARBA00005656"/>
    </source>
</evidence>
<dbReference type="GO" id="GO:0008959">
    <property type="term" value="F:phosphate acetyltransferase activity"/>
    <property type="evidence" value="ECO:0007669"/>
    <property type="project" value="UniProtKB-EC"/>
</dbReference>
<dbReference type="InterPro" id="IPR050500">
    <property type="entry name" value="Phos_Acetyltrans/Butyryltrans"/>
</dbReference>
<evidence type="ECO:0000259" key="9">
    <source>
        <dbReference type="Pfam" id="PF01515"/>
    </source>
</evidence>
<proteinExistence type="inferred from homology"/>
<evidence type="ECO:0000256" key="8">
    <source>
        <dbReference type="ARBA" id="ARBA00031108"/>
    </source>
</evidence>
<name>A0A838BPM0_9HYPH</name>
<evidence type="ECO:0000256" key="5">
    <source>
        <dbReference type="ARBA" id="ARBA00021528"/>
    </source>
</evidence>
<dbReference type="InterPro" id="IPR042113">
    <property type="entry name" value="P_AcTrfase_dom1"/>
</dbReference>
<dbReference type="EC" id="2.3.1.8" evidence="4"/>
<evidence type="ECO:0000256" key="7">
    <source>
        <dbReference type="ARBA" id="ARBA00023315"/>
    </source>
</evidence>
<dbReference type="Gene3D" id="3.40.50.10750">
    <property type="entry name" value="Isocitrate/Isopropylmalate dehydrogenase-like"/>
    <property type="match status" value="1"/>
</dbReference>
<organism evidence="10 11">
    <name type="scientific">Microvirga mediterraneensis</name>
    <dbReference type="NCBI Taxonomy" id="2754695"/>
    <lineage>
        <taxon>Bacteria</taxon>
        <taxon>Pseudomonadati</taxon>
        <taxon>Pseudomonadota</taxon>
        <taxon>Alphaproteobacteria</taxon>
        <taxon>Hyphomicrobiales</taxon>
        <taxon>Methylobacteriaceae</taxon>
        <taxon>Microvirga</taxon>
    </lineage>
</organism>
<evidence type="ECO:0000256" key="6">
    <source>
        <dbReference type="ARBA" id="ARBA00022679"/>
    </source>
</evidence>
<evidence type="ECO:0000256" key="4">
    <source>
        <dbReference type="ARBA" id="ARBA00012707"/>
    </source>
</evidence>
<gene>
    <name evidence="10" type="primary">pta</name>
    <name evidence="10" type="ORF">H0S73_12010</name>
</gene>
<dbReference type="Proteomes" id="UP000572984">
    <property type="component" value="Unassembled WGS sequence"/>
</dbReference>
<keyword evidence="11" id="KW-1185">Reference proteome</keyword>
<comment type="caution">
    <text evidence="10">The sequence shown here is derived from an EMBL/GenBank/DDBJ whole genome shotgun (WGS) entry which is preliminary data.</text>
</comment>
<dbReference type="InterPro" id="IPR004614">
    <property type="entry name" value="P_AcTrfase"/>
</dbReference>
<reference evidence="10 11" key="1">
    <citation type="submission" date="2020-07" db="EMBL/GenBank/DDBJ databases">
        <title>Draft genome and description of Microvirga mediterraneensis Marseille-Q2068 sp. nov.</title>
        <authorList>
            <person name="Boxberger M."/>
        </authorList>
    </citation>
    <scope>NUCLEOTIDE SEQUENCE [LARGE SCALE GENOMIC DNA]</scope>
    <source>
        <strain evidence="10 11">Marseille-Q2068</strain>
    </source>
</reference>
<sequence length="352" mass="37432">MKPLEAIINTARTHPQRIVLAEGEDDRIVAGALRAAQDGIAQPILVGRVDAIRREVERQGGNPAAVTMIDPAMSERTDAYVEEYLALRRQKGVDADAAVKAMRDPLGYSAMMVRKDDADGTIGGAIATTADTVRAALQIIGRAPESAIVSSFFLMMFCEPHHLKKGVFVFADCGLVVEPDATQLADIAINSARSYQALTGLTPKVAMLSFSTNGSAKHERVSRVVEAARIASASDPSLLIDGELQFDAAFVEAVNAVKAPGSATGGAANVMVFPNLESANIGYKIAQRIGGAKAIGPILQGLAKPANDLSRGCSAEDVYHMIAITSLQASRQKMARENLERRQAEALCEHPR</sequence>